<evidence type="ECO:0000256" key="1">
    <source>
        <dbReference type="ARBA" id="ARBA00001946"/>
    </source>
</evidence>
<dbReference type="Proteomes" id="UP000184529">
    <property type="component" value="Unassembled WGS sequence"/>
</dbReference>
<dbReference type="EMBL" id="FQZM01000017">
    <property type="protein sequence ID" value="SHJ00137.1"/>
    <property type="molecule type" value="Genomic_DNA"/>
</dbReference>
<dbReference type="PANTHER" id="PTHR43771:SF2">
    <property type="entry name" value="PHOSPHOMANNOMUTASE_PHOSPHOGLUCOMUTASE"/>
    <property type="match status" value="1"/>
</dbReference>
<sequence>MRFPIIPNTSFGLHYINLSSFCKLNFIGPITRSLPVAATPAFPHHHPDPVKTANLLDLQKKVLEEEADLGVAYDGDADRLRVVDDRGNVVWGDKLMILFWREILPVSPDEKSHYRAAPGGRF</sequence>
<evidence type="ECO:0000256" key="4">
    <source>
        <dbReference type="ARBA" id="ARBA00022842"/>
    </source>
</evidence>
<evidence type="ECO:0000313" key="7">
    <source>
        <dbReference type="EMBL" id="SHJ00137.1"/>
    </source>
</evidence>
<dbReference type="Pfam" id="PF02879">
    <property type="entry name" value="PGM_PMM_II"/>
    <property type="match status" value="1"/>
</dbReference>
<keyword evidence="5" id="KW-0413">Isomerase</keyword>
<evidence type="ECO:0000256" key="2">
    <source>
        <dbReference type="ARBA" id="ARBA00022553"/>
    </source>
</evidence>
<dbReference type="InterPro" id="IPR005841">
    <property type="entry name" value="Alpha-D-phosphohexomutase_SF"/>
</dbReference>
<keyword evidence="8" id="KW-1185">Reference proteome</keyword>
<organism evidence="7 8">
    <name type="scientific">Desulfofundulus thermosubterraneus DSM 16057</name>
    <dbReference type="NCBI Taxonomy" id="1121432"/>
    <lineage>
        <taxon>Bacteria</taxon>
        <taxon>Bacillati</taxon>
        <taxon>Bacillota</taxon>
        <taxon>Clostridia</taxon>
        <taxon>Eubacteriales</taxon>
        <taxon>Peptococcaceae</taxon>
        <taxon>Desulfofundulus</taxon>
    </lineage>
</organism>
<dbReference type="GO" id="GO:0046872">
    <property type="term" value="F:metal ion binding"/>
    <property type="evidence" value="ECO:0007669"/>
    <property type="project" value="UniProtKB-KW"/>
</dbReference>
<keyword evidence="4" id="KW-0460">Magnesium</keyword>
<dbReference type="PANTHER" id="PTHR43771">
    <property type="entry name" value="PHOSPHOMANNOMUTASE"/>
    <property type="match status" value="1"/>
</dbReference>
<proteinExistence type="predicted"/>
<evidence type="ECO:0000259" key="6">
    <source>
        <dbReference type="Pfam" id="PF02879"/>
    </source>
</evidence>
<dbReference type="Gene3D" id="3.40.120.10">
    <property type="entry name" value="Alpha-D-Glucose-1,6-Bisphosphate, subunit A, domain 3"/>
    <property type="match status" value="2"/>
</dbReference>
<reference evidence="8" key="1">
    <citation type="submission" date="2016-11" db="EMBL/GenBank/DDBJ databases">
        <authorList>
            <person name="Varghese N."/>
            <person name="Submissions S."/>
        </authorList>
    </citation>
    <scope>NUCLEOTIDE SEQUENCE [LARGE SCALE GENOMIC DNA]</scope>
    <source>
        <strain evidence="8">DSM 16057</strain>
    </source>
</reference>
<dbReference type="GO" id="GO:0005975">
    <property type="term" value="P:carbohydrate metabolic process"/>
    <property type="evidence" value="ECO:0007669"/>
    <property type="project" value="InterPro"/>
</dbReference>
<dbReference type="STRING" id="1121432.SAMN02745219_01519"/>
<dbReference type="AlphaFoldDB" id="A0A1M6FR00"/>
<evidence type="ECO:0000313" key="8">
    <source>
        <dbReference type="Proteomes" id="UP000184529"/>
    </source>
</evidence>
<dbReference type="InterPro" id="IPR016055">
    <property type="entry name" value="A-D-PHexomutase_a/b/a-I/II/III"/>
</dbReference>
<dbReference type="PRINTS" id="PR00509">
    <property type="entry name" value="PGMPMM"/>
</dbReference>
<accession>A0A1M6FR00</accession>
<keyword evidence="3" id="KW-0479">Metal-binding</keyword>
<dbReference type="InterPro" id="IPR005845">
    <property type="entry name" value="A-D-PHexomutase_a/b/a-II"/>
</dbReference>
<dbReference type="GO" id="GO:0016868">
    <property type="term" value="F:intramolecular phosphotransferase activity"/>
    <property type="evidence" value="ECO:0007669"/>
    <property type="project" value="InterPro"/>
</dbReference>
<comment type="cofactor">
    <cofactor evidence="1">
        <name>Mg(2+)</name>
        <dbReference type="ChEBI" id="CHEBI:18420"/>
    </cofactor>
</comment>
<evidence type="ECO:0000256" key="5">
    <source>
        <dbReference type="ARBA" id="ARBA00023235"/>
    </source>
</evidence>
<evidence type="ECO:0000256" key="3">
    <source>
        <dbReference type="ARBA" id="ARBA00022723"/>
    </source>
</evidence>
<keyword evidence="2" id="KW-0597">Phosphoprotein</keyword>
<feature type="domain" description="Alpha-D-phosphohexomutase alpha/beta/alpha" evidence="6">
    <location>
        <begin position="31"/>
        <end position="87"/>
    </location>
</feature>
<gene>
    <name evidence="7" type="ORF">SAMN02745219_01519</name>
</gene>
<dbReference type="SUPFAM" id="SSF53738">
    <property type="entry name" value="Phosphoglucomutase, first 3 domains"/>
    <property type="match status" value="1"/>
</dbReference>
<name>A0A1M6FR00_9FIRM</name>
<protein>
    <submittedName>
        <fullName evidence="7">Phosphoglucomutase/phosphomannomutase, alpha/beta/alpha domain II</fullName>
    </submittedName>
</protein>